<evidence type="ECO:0000256" key="3">
    <source>
        <dbReference type="ARBA" id="ARBA00022989"/>
    </source>
</evidence>
<keyword evidence="3 6" id="KW-1133">Transmembrane helix</keyword>
<feature type="compositionally biased region" description="Gly residues" evidence="5">
    <location>
        <begin position="138"/>
        <end position="151"/>
    </location>
</feature>
<dbReference type="PANTHER" id="PTHR15549">
    <property type="entry name" value="PAIRED IMMUNOGLOBULIN-LIKE TYPE 2 RECEPTOR"/>
    <property type="match status" value="1"/>
</dbReference>
<feature type="compositionally biased region" description="Low complexity" evidence="5">
    <location>
        <begin position="337"/>
        <end position="366"/>
    </location>
</feature>
<evidence type="ECO:0000313" key="9">
    <source>
        <dbReference type="Proteomes" id="UP000246740"/>
    </source>
</evidence>
<keyword evidence="4 6" id="KW-0472">Membrane</keyword>
<dbReference type="Proteomes" id="UP000246740">
    <property type="component" value="Unassembled WGS sequence"/>
</dbReference>
<evidence type="ECO:0000256" key="7">
    <source>
        <dbReference type="SAM" id="SignalP"/>
    </source>
</evidence>
<evidence type="ECO:0000256" key="5">
    <source>
        <dbReference type="SAM" id="MobiDB-lite"/>
    </source>
</evidence>
<evidence type="ECO:0000256" key="4">
    <source>
        <dbReference type="ARBA" id="ARBA00023136"/>
    </source>
</evidence>
<evidence type="ECO:0000256" key="1">
    <source>
        <dbReference type="ARBA" id="ARBA00004167"/>
    </source>
</evidence>
<feature type="transmembrane region" description="Helical" evidence="6">
    <location>
        <begin position="170"/>
        <end position="193"/>
    </location>
</feature>
<dbReference type="InParanoid" id="A0A317XJ80"/>
<dbReference type="InterPro" id="IPR051694">
    <property type="entry name" value="Immunoregulatory_rcpt-like"/>
</dbReference>
<feature type="region of interest" description="Disordered" evidence="5">
    <location>
        <begin position="292"/>
        <end position="514"/>
    </location>
</feature>
<comment type="subcellular location">
    <subcellularLocation>
        <location evidence="1">Membrane</location>
        <topology evidence="1">Single-pass membrane protein</topology>
    </subcellularLocation>
</comment>
<feature type="signal peptide" evidence="7">
    <location>
        <begin position="1"/>
        <end position="23"/>
    </location>
</feature>
<feature type="compositionally biased region" description="Low complexity" evidence="5">
    <location>
        <begin position="152"/>
        <end position="169"/>
    </location>
</feature>
<gene>
    <name evidence="8" type="ORF">BCV70DRAFT_38501</name>
</gene>
<keyword evidence="9" id="KW-1185">Reference proteome</keyword>
<sequence length="613" mass="61279">MQPWNRILLLLALCLSLLRSVSSLAVSVTQISCTRLYFSVTLTTAEIAGATNLGILIDGDIVSEVGLSGSFTTTNTAAFYAAFFNDITSGTYPVTFALLDEDDATLAAFTPVVQTLTFQCGTVITSTTSSRATPTSGGSSGSGSNGSGSNSGGNSSNASSSSGSSSSTGAIAGGVAGGVAALAIVGLVAFCLMRKKKKQQRSQGRLHNEADEAAFRGPNNDSTTSLATAPEHAETPMMRDISTKNVFADPTTSGASGSGGSGSSNQGSGASAGTGTGIGAAAAGGIGAAAIAARKQSRERSRARSPSLHSERRPSTDSSSKGPRSPDSEVPPPVPALPASAAMAARASPSVEQSSAPPAAQPQQSARSRTELNNDSAVAAGAVGAGAGAGATAAAGIASPKAKTSKWGFKRASKDQDEFASNNAIPAASAPNKSQSATPADTMSLASTTPSQKSAHGTESPARSFKVIQKSSPAPVSMAGPSNASITPSEGSGRRMHGTPRSGYPTPAGSIRSGNAYSLAPSVASMSAGFGNMAGVGAGRAYGMSSGNSTKWHQQAYQVMPNFSSRAMPRSTQLDEDLIFGHLGMGLSPPPGATGNGSETGSSKSRQDPFGDR</sequence>
<keyword evidence="7" id="KW-0732">Signal</keyword>
<feature type="region of interest" description="Disordered" evidence="5">
    <location>
        <begin position="127"/>
        <end position="169"/>
    </location>
</feature>
<reference evidence="8 9" key="1">
    <citation type="journal article" date="2018" name="Mol. Biol. Evol.">
        <title>Broad Genomic Sampling Reveals a Smut Pathogenic Ancestry of the Fungal Clade Ustilaginomycotina.</title>
        <authorList>
            <person name="Kijpornyongpan T."/>
            <person name="Mondo S.J."/>
            <person name="Barry K."/>
            <person name="Sandor L."/>
            <person name="Lee J."/>
            <person name="Lipzen A."/>
            <person name="Pangilinan J."/>
            <person name="LaButti K."/>
            <person name="Hainaut M."/>
            <person name="Henrissat B."/>
            <person name="Grigoriev I.V."/>
            <person name="Spatafora J.W."/>
            <person name="Aime M.C."/>
        </authorList>
    </citation>
    <scope>NUCLEOTIDE SEQUENCE [LARGE SCALE GENOMIC DNA]</scope>
    <source>
        <strain evidence="8 9">MCA 3645</strain>
    </source>
</reference>
<dbReference type="OrthoDB" id="2556539at2759"/>
<dbReference type="GO" id="GO:0071944">
    <property type="term" value="C:cell periphery"/>
    <property type="evidence" value="ECO:0007669"/>
    <property type="project" value="UniProtKB-ARBA"/>
</dbReference>
<evidence type="ECO:0000256" key="6">
    <source>
        <dbReference type="SAM" id="Phobius"/>
    </source>
</evidence>
<keyword evidence="2 6" id="KW-0812">Transmembrane</keyword>
<feature type="region of interest" description="Disordered" evidence="5">
    <location>
        <begin position="581"/>
        <end position="613"/>
    </location>
</feature>
<organism evidence="8 9">
    <name type="scientific">Testicularia cyperi</name>
    <dbReference type="NCBI Taxonomy" id="1882483"/>
    <lineage>
        <taxon>Eukaryota</taxon>
        <taxon>Fungi</taxon>
        <taxon>Dikarya</taxon>
        <taxon>Basidiomycota</taxon>
        <taxon>Ustilaginomycotina</taxon>
        <taxon>Ustilaginomycetes</taxon>
        <taxon>Ustilaginales</taxon>
        <taxon>Anthracoideaceae</taxon>
        <taxon>Testicularia</taxon>
    </lineage>
</organism>
<accession>A0A317XJ80</accession>
<feature type="compositionally biased region" description="Polar residues" evidence="5">
    <location>
        <begin position="433"/>
        <end position="457"/>
    </location>
</feature>
<evidence type="ECO:0000313" key="8">
    <source>
        <dbReference type="EMBL" id="PWY98383.1"/>
    </source>
</evidence>
<proteinExistence type="predicted"/>
<feature type="chain" id="PRO_5016287348" evidence="7">
    <location>
        <begin position="24"/>
        <end position="613"/>
    </location>
</feature>
<evidence type="ECO:0000256" key="2">
    <source>
        <dbReference type="ARBA" id="ARBA00022692"/>
    </source>
</evidence>
<name>A0A317XJ80_9BASI</name>
<dbReference type="EMBL" id="KZ819199">
    <property type="protein sequence ID" value="PWY98383.1"/>
    <property type="molecule type" value="Genomic_DNA"/>
</dbReference>
<protein>
    <submittedName>
        <fullName evidence="8">Uncharacterized protein</fullName>
    </submittedName>
</protein>
<feature type="region of interest" description="Disordered" evidence="5">
    <location>
        <begin position="199"/>
        <end position="272"/>
    </location>
</feature>
<dbReference type="STRING" id="1882483.A0A317XJ80"/>
<feature type="compositionally biased region" description="Low complexity" evidence="5">
    <location>
        <begin position="420"/>
        <end position="432"/>
    </location>
</feature>
<feature type="compositionally biased region" description="Low complexity" evidence="5">
    <location>
        <begin position="127"/>
        <end position="137"/>
    </location>
</feature>
<feature type="compositionally biased region" description="Polar residues" evidence="5">
    <location>
        <begin position="469"/>
        <end position="490"/>
    </location>
</feature>
<dbReference type="GO" id="GO:0016020">
    <property type="term" value="C:membrane"/>
    <property type="evidence" value="ECO:0007669"/>
    <property type="project" value="UniProtKB-SubCell"/>
</dbReference>
<dbReference type="AlphaFoldDB" id="A0A317XJ80"/>